<dbReference type="NCBIfam" id="TIGR01488">
    <property type="entry name" value="HAD-SF-IB"/>
    <property type="match status" value="1"/>
</dbReference>
<proteinExistence type="predicted"/>
<dbReference type="Gene3D" id="3.90.1470.20">
    <property type="match status" value="1"/>
</dbReference>
<evidence type="ECO:0000313" key="4">
    <source>
        <dbReference type="Proteomes" id="UP000275078"/>
    </source>
</evidence>
<gene>
    <name evidence="3" type="ORF">BJ508DRAFT_409976</name>
</gene>
<dbReference type="InterPro" id="IPR050849">
    <property type="entry name" value="HAD-like_hydrolase_phosphatase"/>
</dbReference>
<dbReference type="Gene3D" id="3.40.50.1000">
    <property type="entry name" value="HAD superfamily/HAD-like"/>
    <property type="match status" value="1"/>
</dbReference>
<dbReference type="PANTHER" id="PTHR28181">
    <property type="entry name" value="UPF0655 PROTEIN YCR015C"/>
    <property type="match status" value="1"/>
</dbReference>
<organism evidence="3 4">
    <name type="scientific">Ascobolus immersus RN42</name>
    <dbReference type="NCBI Taxonomy" id="1160509"/>
    <lineage>
        <taxon>Eukaryota</taxon>
        <taxon>Fungi</taxon>
        <taxon>Dikarya</taxon>
        <taxon>Ascomycota</taxon>
        <taxon>Pezizomycotina</taxon>
        <taxon>Pezizomycetes</taxon>
        <taxon>Pezizales</taxon>
        <taxon>Ascobolaceae</taxon>
        <taxon>Ascobolus</taxon>
    </lineage>
</organism>
<dbReference type="PANTHER" id="PTHR28181:SF2">
    <property type="entry name" value="PHOSPHORIC MONOESTER HYDROLASE"/>
    <property type="match status" value="1"/>
</dbReference>
<protein>
    <recommendedName>
        <fullName evidence="5">Phosphoserine phosphatase</fullName>
    </recommendedName>
</protein>
<keyword evidence="4" id="KW-1185">Reference proteome</keyword>
<dbReference type="InterPro" id="IPR023214">
    <property type="entry name" value="HAD_sf"/>
</dbReference>
<dbReference type="Pfam" id="PF12710">
    <property type="entry name" value="HAD"/>
    <property type="match status" value="1"/>
</dbReference>
<evidence type="ECO:0008006" key="5">
    <source>
        <dbReference type="Google" id="ProtNLM"/>
    </source>
</evidence>
<dbReference type="SUPFAM" id="SSF56784">
    <property type="entry name" value="HAD-like"/>
    <property type="match status" value="1"/>
</dbReference>
<reference evidence="3 4" key="1">
    <citation type="journal article" date="2018" name="Nat. Ecol. Evol.">
        <title>Pezizomycetes genomes reveal the molecular basis of ectomycorrhizal truffle lifestyle.</title>
        <authorList>
            <person name="Murat C."/>
            <person name="Payen T."/>
            <person name="Noel B."/>
            <person name="Kuo A."/>
            <person name="Morin E."/>
            <person name="Chen J."/>
            <person name="Kohler A."/>
            <person name="Krizsan K."/>
            <person name="Balestrini R."/>
            <person name="Da Silva C."/>
            <person name="Montanini B."/>
            <person name="Hainaut M."/>
            <person name="Levati E."/>
            <person name="Barry K.W."/>
            <person name="Belfiori B."/>
            <person name="Cichocki N."/>
            <person name="Clum A."/>
            <person name="Dockter R.B."/>
            <person name="Fauchery L."/>
            <person name="Guy J."/>
            <person name="Iotti M."/>
            <person name="Le Tacon F."/>
            <person name="Lindquist E.A."/>
            <person name="Lipzen A."/>
            <person name="Malagnac F."/>
            <person name="Mello A."/>
            <person name="Molinier V."/>
            <person name="Miyauchi S."/>
            <person name="Poulain J."/>
            <person name="Riccioni C."/>
            <person name="Rubini A."/>
            <person name="Sitrit Y."/>
            <person name="Splivallo R."/>
            <person name="Traeger S."/>
            <person name="Wang M."/>
            <person name="Zifcakova L."/>
            <person name="Wipf D."/>
            <person name="Zambonelli A."/>
            <person name="Paolocci F."/>
            <person name="Nowrousian M."/>
            <person name="Ottonello S."/>
            <person name="Baldrian P."/>
            <person name="Spatafora J.W."/>
            <person name="Henrissat B."/>
            <person name="Nagy L.G."/>
            <person name="Aury J.M."/>
            <person name="Wincker P."/>
            <person name="Grigoriev I.V."/>
            <person name="Bonfante P."/>
            <person name="Martin F.M."/>
        </authorList>
    </citation>
    <scope>NUCLEOTIDE SEQUENCE [LARGE SCALE GENOMIC DNA]</scope>
    <source>
        <strain evidence="3 4">RN42</strain>
    </source>
</reference>
<dbReference type="AlphaFoldDB" id="A0A3N4IUX2"/>
<sequence length="261" mass="29558">MSSDTPALATNPKFIFFTDFDGTITMRDSNDYMTDNIGYGPERRRELNIEVLEGRWSFRNAFKDMLDSIHHPFEECIKLLCDNITLDAGFADFFTYAQANNIPVVVLSSGMTDIIRALLQKLIGPAADDIQIIANTHRINEDGSWDIIFHDESDFGHDKSRAIRPYHALPDNVRPTLFYAGDGVSDLSAAKETDLLFAKYGHDLITYCQREKVPFTVFHTFKDIHAIVKDIVDGKTTAQEVAKKGAEEEARRNEEKVETTK</sequence>
<name>A0A3N4IUX2_ASCIM</name>
<dbReference type="Proteomes" id="UP000275078">
    <property type="component" value="Unassembled WGS sequence"/>
</dbReference>
<keyword evidence="1" id="KW-0378">Hydrolase</keyword>
<dbReference type="GO" id="GO:0016791">
    <property type="term" value="F:phosphatase activity"/>
    <property type="evidence" value="ECO:0007669"/>
    <property type="project" value="InterPro"/>
</dbReference>
<feature type="region of interest" description="Disordered" evidence="2">
    <location>
        <begin position="241"/>
        <end position="261"/>
    </location>
</feature>
<dbReference type="EMBL" id="ML119645">
    <property type="protein sequence ID" value="RPA88071.1"/>
    <property type="molecule type" value="Genomic_DNA"/>
</dbReference>
<dbReference type="OrthoDB" id="10014216at2759"/>
<dbReference type="NCBIfam" id="TIGR01489">
    <property type="entry name" value="DKMTPPase-SF"/>
    <property type="match status" value="1"/>
</dbReference>
<evidence type="ECO:0000313" key="3">
    <source>
        <dbReference type="EMBL" id="RPA88071.1"/>
    </source>
</evidence>
<evidence type="ECO:0000256" key="1">
    <source>
        <dbReference type="ARBA" id="ARBA00022801"/>
    </source>
</evidence>
<dbReference type="STRING" id="1160509.A0A3N4IUX2"/>
<evidence type="ECO:0000256" key="2">
    <source>
        <dbReference type="SAM" id="MobiDB-lite"/>
    </source>
</evidence>
<dbReference type="InterPro" id="IPR006384">
    <property type="entry name" value="HAD_hydro_PyrdxlP_Pase-like"/>
</dbReference>
<dbReference type="InterPro" id="IPR036412">
    <property type="entry name" value="HAD-like_sf"/>
</dbReference>
<accession>A0A3N4IUX2</accession>